<dbReference type="EMBL" id="FM954972">
    <property type="protein sequence ID" value="CAV18450.1"/>
    <property type="molecule type" value="Genomic_DNA"/>
</dbReference>
<dbReference type="STRING" id="575788.VS_1310"/>
<dbReference type="AlphaFoldDB" id="B7VN97"/>
<feature type="transmembrane region" description="Helical" evidence="8">
    <location>
        <begin position="108"/>
        <end position="127"/>
    </location>
</feature>
<feature type="transmembrane region" description="Helical" evidence="8">
    <location>
        <begin position="186"/>
        <end position="203"/>
    </location>
</feature>
<evidence type="ECO:0000256" key="4">
    <source>
        <dbReference type="ARBA" id="ARBA00022475"/>
    </source>
</evidence>
<reference evidence="9 10" key="1">
    <citation type="submission" date="2009-02" db="EMBL/GenBank/DDBJ databases">
        <title>Vibrio splendidus str. LGP32 complete genome.</title>
        <authorList>
            <person name="Mazel D."/>
            <person name="Le Roux F."/>
        </authorList>
    </citation>
    <scope>NUCLEOTIDE SEQUENCE [LARGE SCALE GENOMIC DNA]</scope>
    <source>
        <strain evidence="9 10">LGP32</strain>
    </source>
</reference>
<evidence type="ECO:0000256" key="1">
    <source>
        <dbReference type="ARBA" id="ARBA00004651"/>
    </source>
</evidence>
<feature type="transmembrane region" description="Helical" evidence="8">
    <location>
        <begin position="49"/>
        <end position="66"/>
    </location>
</feature>
<sequence>MDSKTMDWLILFLSGVIGGVLNSIAGGGSFVTFPALLFAGVPPIAANATNTFASCAGYISGAYALRHEIQSGTKQLKLTIALCVIGGGIGAFLLLHTPEALFTQSVPWLLLFAALLFTFGGTLNKWLKQATAKHKHATSAGAFFSALLLLIVCIYGGYFNAGLGIVTLSYLALAGYTNINVMNGIKLLVSACASLAAIVFFIVNGSIDWPSGMAVLLGTLVGGYYSAKISRRIPQHYVRTTVIIASFLITAYFFYAN</sequence>
<evidence type="ECO:0000256" key="5">
    <source>
        <dbReference type="ARBA" id="ARBA00022692"/>
    </source>
</evidence>
<protein>
    <recommendedName>
        <fullName evidence="8">Probable membrane transporter protein</fullName>
    </recommendedName>
</protein>
<keyword evidence="3" id="KW-0813">Transport</keyword>
<evidence type="ECO:0000313" key="9">
    <source>
        <dbReference type="EMBL" id="CAV18450.1"/>
    </source>
</evidence>
<dbReference type="InterPro" id="IPR052017">
    <property type="entry name" value="TSUP"/>
</dbReference>
<evidence type="ECO:0000256" key="2">
    <source>
        <dbReference type="ARBA" id="ARBA00009142"/>
    </source>
</evidence>
<evidence type="ECO:0000256" key="8">
    <source>
        <dbReference type="RuleBase" id="RU363041"/>
    </source>
</evidence>
<feature type="transmembrane region" description="Helical" evidence="8">
    <location>
        <begin position="209"/>
        <end position="225"/>
    </location>
</feature>
<dbReference type="InterPro" id="IPR002781">
    <property type="entry name" value="TM_pro_TauE-like"/>
</dbReference>
<keyword evidence="6 8" id="KW-1133">Transmembrane helix</keyword>
<evidence type="ECO:0000256" key="3">
    <source>
        <dbReference type="ARBA" id="ARBA00022448"/>
    </source>
</evidence>
<dbReference type="Proteomes" id="UP000009100">
    <property type="component" value="Chromosome 1"/>
</dbReference>
<gene>
    <name evidence="9" type="ordered locus">VS_1310</name>
</gene>
<dbReference type="HOGENOM" id="CLU_045498_7_0_6"/>
<accession>B7VN97</accession>
<dbReference type="GO" id="GO:0005886">
    <property type="term" value="C:plasma membrane"/>
    <property type="evidence" value="ECO:0007669"/>
    <property type="project" value="UniProtKB-SubCell"/>
</dbReference>
<organism evidence="9 10">
    <name type="scientific">Vibrio atlanticus (strain LGP32)</name>
    <name type="common">Vibrio splendidus (strain Mel32)</name>
    <dbReference type="NCBI Taxonomy" id="575788"/>
    <lineage>
        <taxon>Bacteria</taxon>
        <taxon>Pseudomonadati</taxon>
        <taxon>Pseudomonadota</taxon>
        <taxon>Gammaproteobacteria</taxon>
        <taxon>Vibrionales</taxon>
        <taxon>Vibrionaceae</taxon>
        <taxon>Vibrio</taxon>
    </lineage>
</organism>
<keyword evidence="7 8" id="KW-0472">Membrane</keyword>
<dbReference type="KEGG" id="vsp:VS_1310"/>
<feature type="transmembrane region" description="Helical" evidence="8">
    <location>
        <begin position="78"/>
        <end position="96"/>
    </location>
</feature>
<dbReference type="PANTHER" id="PTHR30269">
    <property type="entry name" value="TRANSMEMBRANE PROTEIN YFCA"/>
    <property type="match status" value="1"/>
</dbReference>
<proteinExistence type="inferred from homology"/>
<evidence type="ECO:0000313" key="10">
    <source>
        <dbReference type="Proteomes" id="UP000009100"/>
    </source>
</evidence>
<keyword evidence="5 8" id="KW-0812">Transmembrane</keyword>
<dbReference type="eggNOG" id="COG0730">
    <property type="taxonomic scope" value="Bacteria"/>
</dbReference>
<name>B7VN97_VIBA3</name>
<feature type="transmembrane region" description="Helical" evidence="8">
    <location>
        <begin position="237"/>
        <end position="255"/>
    </location>
</feature>
<dbReference type="Pfam" id="PF01925">
    <property type="entry name" value="TauE"/>
    <property type="match status" value="1"/>
</dbReference>
<comment type="similarity">
    <text evidence="2 8">Belongs to the 4-toluene sulfonate uptake permease (TSUP) (TC 2.A.102) family.</text>
</comment>
<comment type="subcellular location">
    <subcellularLocation>
        <location evidence="1 8">Cell membrane</location>
        <topology evidence="1 8">Multi-pass membrane protein</topology>
    </subcellularLocation>
</comment>
<dbReference type="PANTHER" id="PTHR30269:SF0">
    <property type="entry name" value="MEMBRANE TRANSPORTER PROTEIN YFCA-RELATED"/>
    <property type="match status" value="1"/>
</dbReference>
<evidence type="ECO:0000256" key="6">
    <source>
        <dbReference type="ARBA" id="ARBA00022989"/>
    </source>
</evidence>
<evidence type="ECO:0000256" key="7">
    <source>
        <dbReference type="ARBA" id="ARBA00023136"/>
    </source>
</evidence>
<keyword evidence="4 8" id="KW-1003">Cell membrane</keyword>
<feature type="transmembrane region" description="Helical" evidence="8">
    <location>
        <begin position="139"/>
        <end position="157"/>
    </location>
</feature>